<comment type="caution">
    <text evidence="1">The sequence shown here is derived from an EMBL/GenBank/DDBJ whole genome shotgun (WGS) entry which is preliminary data.</text>
</comment>
<evidence type="ECO:0008006" key="3">
    <source>
        <dbReference type="Google" id="ProtNLM"/>
    </source>
</evidence>
<sequence>MESLLRFAKAFDDRYITDETVDAWLEIAREERWSYRDVREAIKNHYRSTRDRMYPVDVISEVKEMRRVVFPPRFVDGDPLHEPASPEFRKKIMAEFRARHRPAHPQQEQEAV</sequence>
<dbReference type="EMBL" id="ACZI02000002">
    <property type="protein sequence ID" value="EFV12343.2"/>
    <property type="molecule type" value="Genomic_DNA"/>
</dbReference>
<accession>E5XTI3</accession>
<organism evidence="1 2">
    <name type="scientific">Segniliparus rugosus (strain ATCC BAA-974 / DSM 45345 / CCUG 50838 / CIP 108380 / JCM 13579 / CDC 945)</name>
    <dbReference type="NCBI Taxonomy" id="679197"/>
    <lineage>
        <taxon>Bacteria</taxon>
        <taxon>Bacillati</taxon>
        <taxon>Actinomycetota</taxon>
        <taxon>Actinomycetes</taxon>
        <taxon>Mycobacteriales</taxon>
        <taxon>Segniliparaceae</taxon>
        <taxon>Segniliparus</taxon>
    </lineage>
</organism>
<name>E5XTI3_SEGRC</name>
<proteinExistence type="predicted"/>
<evidence type="ECO:0000313" key="1">
    <source>
        <dbReference type="EMBL" id="EFV12343.2"/>
    </source>
</evidence>
<dbReference type="Proteomes" id="UP000004816">
    <property type="component" value="Unassembled WGS sequence"/>
</dbReference>
<protein>
    <recommendedName>
        <fullName evidence="3">Replicative helicase inhibitor G39P N-terminal domain-containing protein</fullName>
    </recommendedName>
</protein>
<evidence type="ECO:0000313" key="2">
    <source>
        <dbReference type="Proteomes" id="UP000004816"/>
    </source>
</evidence>
<reference evidence="1 2" key="1">
    <citation type="journal article" date="2011" name="Stand. Genomic Sci.">
        <title>High quality draft genome sequence of Segniliparus rugosus CDC 945(T)= (ATCC BAA-974(T)).</title>
        <authorList>
            <person name="Earl A.M."/>
            <person name="Desjardins C.A."/>
            <person name="Fitzgerald M.G."/>
            <person name="Arachchi H.M."/>
            <person name="Zeng Q."/>
            <person name="Mehta T."/>
            <person name="Griggs A."/>
            <person name="Birren B.W."/>
            <person name="Toney N.C."/>
            <person name="Carr J."/>
            <person name="Posey J."/>
            <person name="Butler W.R."/>
        </authorList>
    </citation>
    <scope>NUCLEOTIDE SEQUENCE [LARGE SCALE GENOMIC DNA]</scope>
    <source>
        <strain evidence="2">ATCC BAA-974 / DSM 45345 / CCUG 50838 / CIP 108380 / JCM 13579 / CDC 945</strain>
    </source>
</reference>
<dbReference type="AlphaFoldDB" id="E5XTI3"/>
<gene>
    <name evidence="1" type="ORF">HMPREF9336_02805</name>
</gene>
<dbReference type="HOGENOM" id="CLU_2144093_0_0_11"/>
<keyword evidence="2" id="KW-1185">Reference proteome</keyword>